<evidence type="ECO:0008006" key="4">
    <source>
        <dbReference type="Google" id="ProtNLM"/>
    </source>
</evidence>
<dbReference type="SUPFAM" id="SSF57567">
    <property type="entry name" value="Serine protease inhibitors"/>
    <property type="match status" value="1"/>
</dbReference>
<keyword evidence="3" id="KW-1185">Reference proteome</keyword>
<organism evidence="2 3">
    <name type="scientific">Pieris brassicae</name>
    <name type="common">White butterfly</name>
    <name type="synonym">Large white butterfly</name>
    <dbReference type="NCBI Taxonomy" id="7116"/>
    <lineage>
        <taxon>Eukaryota</taxon>
        <taxon>Metazoa</taxon>
        <taxon>Ecdysozoa</taxon>
        <taxon>Arthropoda</taxon>
        <taxon>Hexapoda</taxon>
        <taxon>Insecta</taxon>
        <taxon>Pterygota</taxon>
        <taxon>Neoptera</taxon>
        <taxon>Endopterygota</taxon>
        <taxon>Lepidoptera</taxon>
        <taxon>Glossata</taxon>
        <taxon>Ditrysia</taxon>
        <taxon>Papilionoidea</taxon>
        <taxon>Pieridae</taxon>
        <taxon>Pierinae</taxon>
        <taxon>Pieris</taxon>
    </lineage>
</organism>
<gene>
    <name evidence="2" type="ORF">PIBRA_LOCUS3373</name>
</gene>
<feature type="signal peptide" evidence="1">
    <location>
        <begin position="1"/>
        <end position="24"/>
    </location>
</feature>
<dbReference type="EMBL" id="CALOZG010000004">
    <property type="protein sequence ID" value="CAH4014716.1"/>
    <property type="molecule type" value="Genomic_DNA"/>
</dbReference>
<sequence length="86" mass="9027">MSGPTVLVSFVLIVFCASVTLVSADDAAFKCGANSSPTVCIRYCPSQACNYTSNGRLCIPGPCRSGCNCHEGYCKTSNDECVTIMS</sequence>
<name>A0A9P0T9V5_PIEBR</name>
<dbReference type="Proteomes" id="UP001152562">
    <property type="component" value="Unassembled WGS sequence"/>
</dbReference>
<evidence type="ECO:0000313" key="2">
    <source>
        <dbReference type="EMBL" id="CAH4014716.1"/>
    </source>
</evidence>
<keyword evidence="1" id="KW-0732">Signal</keyword>
<proteinExistence type="predicted"/>
<evidence type="ECO:0000256" key="1">
    <source>
        <dbReference type="SAM" id="SignalP"/>
    </source>
</evidence>
<dbReference type="AlphaFoldDB" id="A0A9P0T9V5"/>
<dbReference type="Gene3D" id="2.10.25.10">
    <property type="entry name" value="Laminin"/>
    <property type="match status" value="1"/>
</dbReference>
<dbReference type="InterPro" id="IPR036084">
    <property type="entry name" value="Ser_inhib-like_sf"/>
</dbReference>
<evidence type="ECO:0000313" key="3">
    <source>
        <dbReference type="Proteomes" id="UP001152562"/>
    </source>
</evidence>
<comment type="caution">
    <text evidence="2">The sequence shown here is derived from an EMBL/GenBank/DDBJ whole genome shotgun (WGS) entry which is preliminary data.</text>
</comment>
<reference evidence="2" key="1">
    <citation type="submission" date="2022-05" db="EMBL/GenBank/DDBJ databases">
        <authorList>
            <person name="Okamura Y."/>
        </authorList>
    </citation>
    <scope>NUCLEOTIDE SEQUENCE</scope>
</reference>
<accession>A0A9P0T9V5</accession>
<protein>
    <recommendedName>
        <fullName evidence="4">TIL domain-containing protein</fullName>
    </recommendedName>
</protein>
<feature type="chain" id="PRO_5040239632" description="TIL domain-containing protein" evidence="1">
    <location>
        <begin position="25"/>
        <end position="86"/>
    </location>
</feature>